<name>A0A7W9SH72_9FIRM</name>
<evidence type="ECO:0000259" key="1">
    <source>
        <dbReference type="Pfam" id="PF04326"/>
    </source>
</evidence>
<proteinExistence type="predicted"/>
<dbReference type="EC" id="3.6.4.12" evidence="2"/>
<evidence type="ECO:0000313" key="2">
    <source>
        <dbReference type="EMBL" id="MBB6042119.1"/>
    </source>
</evidence>
<keyword evidence="2" id="KW-0347">Helicase</keyword>
<sequence>MDSKEIKQLIQNGEKIDVEFKESKNALTKDVFDTVCSFNNRNGGHILLGVNDKREIVGVSKDKVDKVIKEFTTAINNPQKMYPPLYLLPEVFDIDEKKVIYIKVPEGYQVCRHNGRIWDRSYEGGINITDHSELVYKLYARKQGSYFVIWKRQLYYVRSSAAQNRCDI</sequence>
<dbReference type="Proteomes" id="UP000522163">
    <property type="component" value="Unassembled WGS sequence"/>
</dbReference>
<keyword evidence="2" id="KW-0378">Hydrolase</keyword>
<gene>
    <name evidence="2" type="ORF">HNQ46_002115</name>
</gene>
<protein>
    <submittedName>
        <fullName evidence="2">ATP-dependent DNA helicase RecG</fullName>
        <ecNumber evidence="2">3.6.4.12</ecNumber>
    </submittedName>
</protein>
<evidence type="ECO:0000313" key="3">
    <source>
        <dbReference type="Proteomes" id="UP000522163"/>
    </source>
</evidence>
<dbReference type="PANTHER" id="PTHR30595">
    <property type="entry name" value="GLPR-RELATED TRANSCRIPTIONAL REPRESSOR"/>
    <property type="match status" value="1"/>
</dbReference>
<feature type="domain" description="Schlafen AlbA-2" evidence="1">
    <location>
        <begin position="14"/>
        <end position="120"/>
    </location>
</feature>
<accession>A0A7W9SH72</accession>
<keyword evidence="2" id="KW-0547">Nucleotide-binding</keyword>
<dbReference type="GO" id="GO:0003678">
    <property type="term" value="F:DNA helicase activity"/>
    <property type="evidence" value="ECO:0007669"/>
    <property type="project" value="UniProtKB-EC"/>
</dbReference>
<dbReference type="InterPro" id="IPR007421">
    <property type="entry name" value="Schlafen_AlbA_2_dom"/>
</dbReference>
<dbReference type="Pfam" id="PF04326">
    <property type="entry name" value="SLFN_AlbA_2"/>
    <property type="match status" value="1"/>
</dbReference>
<dbReference type="AlphaFoldDB" id="A0A7W9SH72"/>
<dbReference type="Gene3D" id="3.30.950.30">
    <property type="entry name" value="Schlafen, AAA domain"/>
    <property type="match status" value="1"/>
</dbReference>
<dbReference type="PANTHER" id="PTHR30595:SF6">
    <property type="entry name" value="SCHLAFEN ALBA-2 DOMAIN-CONTAINING PROTEIN"/>
    <property type="match status" value="1"/>
</dbReference>
<reference evidence="2 3" key="1">
    <citation type="submission" date="2020-08" db="EMBL/GenBank/DDBJ databases">
        <title>Genomic Encyclopedia of Type Strains, Phase IV (KMG-IV): sequencing the most valuable type-strain genomes for metagenomic binning, comparative biology and taxonomic classification.</title>
        <authorList>
            <person name="Goeker M."/>
        </authorList>
    </citation>
    <scope>NUCLEOTIDE SEQUENCE [LARGE SCALE GENOMIC DNA]</scope>
    <source>
        <strain evidence="2 3">DSM 17245</strain>
    </source>
</reference>
<organism evidence="2 3">
    <name type="scientific">Oribacterium sinus</name>
    <dbReference type="NCBI Taxonomy" id="237576"/>
    <lineage>
        <taxon>Bacteria</taxon>
        <taxon>Bacillati</taxon>
        <taxon>Bacillota</taxon>
        <taxon>Clostridia</taxon>
        <taxon>Lachnospirales</taxon>
        <taxon>Lachnospiraceae</taxon>
        <taxon>Oribacterium</taxon>
    </lineage>
</organism>
<comment type="caution">
    <text evidence="2">The sequence shown here is derived from an EMBL/GenBank/DDBJ whole genome shotgun (WGS) entry which is preliminary data.</text>
</comment>
<keyword evidence="2" id="KW-0067">ATP-binding</keyword>
<dbReference type="EMBL" id="JACHHH010000012">
    <property type="protein sequence ID" value="MBB6042119.1"/>
    <property type="molecule type" value="Genomic_DNA"/>
</dbReference>
<dbReference type="GO" id="GO:0016787">
    <property type="term" value="F:hydrolase activity"/>
    <property type="evidence" value="ECO:0007669"/>
    <property type="project" value="UniProtKB-KW"/>
</dbReference>
<dbReference type="InterPro" id="IPR038461">
    <property type="entry name" value="Schlafen_AlbA_2_dom_sf"/>
</dbReference>